<reference evidence="5" key="3">
    <citation type="submission" date="2022-01" db="EMBL/GenBank/DDBJ databases">
        <title>Novel bile acid biosynthetic pathways are enriched in the microbiome of centenarians.</title>
        <authorList>
            <person name="Sato Y."/>
            <person name="Atarashi K."/>
            <person name="Plichta R.D."/>
            <person name="Arai Y."/>
            <person name="Sasajima S."/>
            <person name="Kearney M.S."/>
            <person name="Suda W."/>
            <person name="Takeshita K."/>
            <person name="Sasaki T."/>
            <person name="Okamoto S."/>
            <person name="Skelly N.A."/>
            <person name="Okamura Y."/>
            <person name="Vlamakis H."/>
            <person name="Li Y."/>
            <person name="Tanoue T."/>
            <person name="Takei H."/>
            <person name="Nittono H."/>
            <person name="Narushima S."/>
            <person name="Irie J."/>
            <person name="Itoh H."/>
            <person name="Moriya K."/>
            <person name="Sugiura Y."/>
            <person name="Suematsu M."/>
            <person name="Moritoki N."/>
            <person name="Shibata S."/>
            <person name="Littman R.D."/>
            <person name="Fischbach A.M."/>
            <person name="Uwamino Y."/>
            <person name="Inoue T."/>
            <person name="Honda A."/>
            <person name="Hattori M."/>
            <person name="Murai T."/>
            <person name="Xavier J.R."/>
            <person name="Hirose N."/>
            <person name="Honda K."/>
        </authorList>
    </citation>
    <scope>NUCLEOTIDE SEQUENCE</scope>
    <source>
        <strain evidence="5">CE91-St12</strain>
    </source>
</reference>
<dbReference type="AlphaFoldDB" id="A0A1Y3UWP4"/>
<dbReference type="Proteomes" id="UP001055048">
    <property type="component" value="Unassembled WGS sequence"/>
</dbReference>
<dbReference type="Gene3D" id="3.90.1150.10">
    <property type="entry name" value="Aspartate Aminotransferase, domain 1"/>
    <property type="match status" value="1"/>
</dbReference>
<accession>A0A1Y3UWP4</accession>
<evidence type="ECO:0000256" key="1">
    <source>
        <dbReference type="ARBA" id="ARBA00037999"/>
    </source>
</evidence>
<reference evidence="6" key="2">
    <citation type="journal article" date="2018" name="BMC Genomics">
        <title>Whole genome sequencing and function prediction of 133 gut anaerobes isolated from chicken caecum in pure cultures.</title>
        <authorList>
            <person name="Medvecky M."/>
            <person name="Cejkova D."/>
            <person name="Polansky O."/>
            <person name="Karasova D."/>
            <person name="Kubasova T."/>
            <person name="Cizek A."/>
            <person name="Rychlik I."/>
        </authorList>
    </citation>
    <scope>NUCLEOTIDE SEQUENCE</scope>
    <source>
        <strain evidence="6">An67</strain>
    </source>
</reference>
<dbReference type="GO" id="GO:0008483">
    <property type="term" value="F:transaminase activity"/>
    <property type="evidence" value="ECO:0007669"/>
    <property type="project" value="TreeGrafter"/>
</dbReference>
<protein>
    <submittedName>
        <fullName evidence="6">Spore coat protein</fullName>
    </submittedName>
</protein>
<dbReference type="Proteomes" id="UP000196329">
    <property type="component" value="Unassembled WGS sequence"/>
</dbReference>
<organism evidence="6 7">
    <name type="scientific">Bacteroides uniformis</name>
    <dbReference type="NCBI Taxonomy" id="820"/>
    <lineage>
        <taxon>Bacteria</taxon>
        <taxon>Pseudomonadati</taxon>
        <taxon>Bacteroidota</taxon>
        <taxon>Bacteroidia</taxon>
        <taxon>Bacteroidales</taxon>
        <taxon>Bacteroidaceae</taxon>
        <taxon>Bacteroides</taxon>
    </lineage>
</organism>
<feature type="modified residue" description="N6-(pyridoxal phosphate)lysine" evidence="3">
    <location>
        <position position="177"/>
    </location>
</feature>
<dbReference type="InterPro" id="IPR000653">
    <property type="entry name" value="DegT/StrS_aminotransferase"/>
</dbReference>
<keyword evidence="6" id="KW-0167">Capsid protein</keyword>
<dbReference type="CDD" id="cd00616">
    <property type="entry name" value="AHBA_syn"/>
    <property type="match status" value="1"/>
</dbReference>
<reference evidence="7" key="1">
    <citation type="submission" date="2017-04" db="EMBL/GenBank/DDBJ databases">
        <title>Function of individual gut microbiota members based on whole genome sequencing of pure cultures obtained from chicken caecum.</title>
        <authorList>
            <person name="Medvecky M."/>
            <person name="Cejkova D."/>
            <person name="Polansky O."/>
            <person name="Karasova D."/>
            <person name="Kubasova T."/>
            <person name="Cizek A."/>
            <person name="Rychlik I."/>
        </authorList>
    </citation>
    <scope>NUCLEOTIDE SEQUENCE [LARGE SCALE GENOMIC DNA]</scope>
    <source>
        <strain evidence="7">An67</strain>
    </source>
</reference>
<name>A0A1Y3UWP4_BACUN</name>
<dbReference type="InterPro" id="IPR015422">
    <property type="entry name" value="PyrdxlP-dep_Trfase_small"/>
</dbReference>
<evidence type="ECO:0000256" key="3">
    <source>
        <dbReference type="PIRSR" id="PIRSR000390-2"/>
    </source>
</evidence>
<dbReference type="EMBL" id="NFHS01000008">
    <property type="protein sequence ID" value="OUN53154.1"/>
    <property type="molecule type" value="Genomic_DNA"/>
</dbReference>
<dbReference type="SUPFAM" id="SSF53383">
    <property type="entry name" value="PLP-dependent transferases"/>
    <property type="match status" value="1"/>
</dbReference>
<gene>
    <name evidence="6" type="ORF">B5G17_15120</name>
    <name evidence="5" type="ORF">CE91St12_30840</name>
</gene>
<dbReference type="InterPro" id="IPR015421">
    <property type="entry name" value="PyrdxlP-dep_Trfase_major"/>
</dbReference>
<dbReference type="InterPro" id="IPR015424">
    <property type="entry name" value="PyrdxlP-dep_Trfase"/>
</dbReference>
<comment type="caution">
    <text evidence="6">The sequence shown here is derived from an EMBL/GenBank/DDBJ whole genome shotgun (WGS) entry which is preliminary data.</text>
</comment>
<dbReference type="PANTHER" id="PTHR30244:SF34">
    <property type="entry name" value="DTDP-4-AMINO-4,6-DIDEOXYGALACTOSE TRANSAMINASE"/>
    <property type="match status" value="1"/>
</dbReference>
<sequence>MKRFTDLEKKYVLDVIDNEFATSKNSIYNNKLEKEFAEMFDAKFAIGHCNGTATLHVALMAVGIQPGDEVIVPALTMSSTSIPVVLCGAIPVFADSDPDTFEISPESIEKCITSKTKAIITVSLFGLAPDYDKICAICKEHNLALIEDNAECFLGTYKGKLVGQFGDISSYSFQASKHLTTGEGGMLITNSEELADKIRRLNCLGYAGVSAKQGKITRNDIQDPSYSRHISFGYNYRMSELQAAVACGQIERAEELVQNRIEVAKIFDEVIKGQTLLKRQAEPEEYKNSYWAYCLVLDTDKPEVDWYRFRDLFQKNGGDGYYAAWKLSYNEPAYQNILQPQEGVWQKFDVNLCPNAEYLQKRLIQLKTNYWDLDEARQQAEILKKTIAEYIATK</sequence>
<dbReference type="PIRSF" id="PIRSF000390">
    <property type="entry name" value="PLP_StrS"/>
    <property type="match status" value="1"/>
</dbReference>
<dbReference type="PANTHER" id="PTHR30244">
    <property type="entry name" value="TRANSAMINASE"/>
    <property type="match status" value="1"/>
</dbReference>
<dbReference type="Gene3D" id="3.40.640.10">
    <property type="entry name" value="Type I PLP-dependent aspartate aminotransferase-like (Major domain)"/>
    <property type="match status" value="1"/>
</dbReference>
<keyword evidence="3 4" id="KW-0663">Pyridoxal phosphate</keyword>
<dbReference type="RefSeq" id="WP_087333104.1">
    <property type="nucleotide sequence ID" value="NZ_BQNL01000001.1"/>
</dbReference>
<evidence type="ECO:0000313" key="5">
    <source>
        <dbReference type="EMBL" id="GKH14874.1"/>
    </source>
</evidence>
<evidence type="ECO:0000313" key="6">
    <source>
        <dbReference type="EMBL" id="OUN53154.1"/>
    </source>
</evidence>
<evidence type="ECO:0000256" key="2">
    <source>
        <dbReference type="PIRSR" id="PIRSR000390-1"/>
    </source>
</evidence>
<feature type="active site" description="Proton acceptor" evidence="2">
    <location>
        <position position="177"/>
    </location>
</feature>
<dbReference type="Pfam" id="PF01041">
    <property type="entry name" value="DegT_DnrJ_EryC1"/>
    <property type="match status" value="1"/>
</dbReference>
<dbReference type="GO" id="GO:0030170">
    <property type="term" value="F:pyridoxal phosphate binding"/>
    <property type="evidence" value="ECO:0007669"/>
    <property type="project" value="TreeGrafter"/>
</dbReference>
<evidence type="ECO:0000313" key="7">
    <source>
        <dbReference type="Proteomes" id="UP000196329"/>
    </source>
</evidence>
<dbReference type="EMBL" id="BQNL01000001">
    <property type="protein sequence ID" value="GKH14874.1"/>
    <property type="molecule type" value="Genomic_DNA"/>
</dbReference>
<dbReference type="GO" id="GO:0000271">
    <property type="term" value="P:polysaccharide biosynthetic process"/>
    <property type="evidence" value="ECO:0007669"/>
    <property type="project" value="TreeGrafter"/>
</dbReference>
<evidence type="ECO:0000256" key="4">
    <source>
        <dbReference type="RuleBase" id="RU004508"/>
    </source>
</evidence>
<keyword evidence="6" id="KW-0946">Virion</keyword>
<proteinExistence type="inferred from homology"/>
<comment type="similarity">
    <text evidence="1 4">Belongs to the DegT/DnrJ/EryC1 family.</text>
</comment>